<evidence type="ECO:0000256" key="1">
    <source>
        <dbReference type="ARBA" id="ARBA00006479"/>
    </source>
</evidence>
<name>A0ABU5KJI9_9BACL</name>
<evidence type="ECO:0000313" key="3">
    <source>
        <dbReference type="Proteomes" id="UP001292084"/>
    </source>
</evidence>
<keyword evidence="3" id="KW-1185">Reference proteome</keyword>
<evidence type="ECO:0000313" key="2">
    <source>
        <dbReference type="EMBL" id="MDZ5711427.1"/>
    </source>
</evidence>
<gene>
    <name evidence="2" type="ORF">UFB30_04285</name>
</gene>
<dbReference type="Gene3D" id="3.30.420.40">
    <property type="match status" value="2"/>
</dbReference>
<dbReference type="PANTHER" id="PTHR18964:SF149">
    <property type="entry name" value="BIFUNCTIONAL UDP-N-ACETYLGLUCOSAMINE 2-EPIMERASE_N-ACETYLMANNOSAMINE KINASE"/>
    <property type="match status" value="1"/>
</dbReference>
<comment type="similarity">
    <text evidence="1">Belongs to the ROK (NagC/XylR) family.</text>
</comment>
<organism evidence="2 3">
    <name type="scientific">Jeotgalibacillus haloalkalitolerans</name>
    <dbReference type="NCBI Taxonomy" id="3104292"/>
    <lineage>
        <taxon>Bacteria</taxon>
        <taxon>Bacillati</taxon>
        <taxon>Bacillota</taxon>
        <taxon>Bacilli</taxon>
        <taxon>Bacillales</taxon>
        <taxon>Caryophanaceae</taxon>
        <taxon>Jeotgalibacillus</taxon>
    </lineage>
</organism>
<proteinExistence type="inferred from homology"/>
<sequence length="308" mass="32833">MIAGIDLGGTNVRIGVINELLEIVEWKEALSEVEKGYDHTIQVIFNLLDQVKADYHIERVGLCAPGPLDHKAGVLLDPPNLKGWGYQPIVQSIERYMSCPVYLLNDANAAALSEAATGAGEGYESVWFTTVSTGIGSGYVYQGKLIQGEKGCTGEIGNMIIVPGGYRHANLNPGSLEGYASGTAIGRIAKEKYGIKGGAFEVIDRAQKGDPQATIILNSTLEYLSTAIANIVHTINPSVFVFGGGVMTDSEYLLPLLSEKVDQRIYGSLQGTIELKAAHHKNEAGVLGAAVYASQQPSQPSIVRGLKS</sequence>
<dbReference type="Pfam" id="PF00480">
    <property type="entry name" value="ROK"/>
    <property type="match status" value="1"/>
</dbReference>
<accession>A0ABU5KJI9</accession>
<dbReference type="InterPro" id="IPR043129">
    <property type="entry name" value="ATPase_NBD"/>
</dbReference>
<reference evidence="2 3" key="1">
    <citation type="submission" date="2023-12" db="EMBL/GenBank/DDBJ databases">
        <title>Jeotgalibacillus haloalkaliphilus sp. nov., a novel salt-tolerant bacteria, isolated from the estuary of the Fenhe River into the Yellow River.</title>
        <authorList>
            <person name="Li Y."/>
        </authorList>
    </citation>
    <scope>NUCLEOTIDE SEQUENCE [LARGE SCALE GENOMIC DNA]</scope>
    <source>
        <strain evidence="2 3">HH7-29</strain>
    </source>
</reference>
<dbReference type="SUPFAM" id="SSF53067">
    <property type="entry name" value="Actin-like ATPase domain"/>
    <property type="match status" value="1"/>
</dbReference>
<dbReference type="EMBL" id="JAXQNN010000001">
    <property type="protein sequence ID" value="MDZ5711427.1"/>
    <property type="molecule type" value="Genomic_DNA"/>
</dbReference>
<dbReference type="PANTHER" id="PTHR18964">
    <property type="entry name" value="ROK (REPRESSOR, ORF, KINASE) FAMILY"/>
    <property type="match status" value="1"/>
</dbReference>
<comment type="caution">
    <text evidence="2">The sequence shown here is derived from an EMBL/GenBank/DDBJ whole genome shotgun (WGS) entry which is preliminary data.</text>
</comment>
<dbReference type="Proteomes" id="UP001292084">
    <property type="component" value="Unassembled WGS sequence"/>
</dbReference>
<dbReference type="InterPro" id="IPR000600">
    <property type="entry name" value="ROK"/>
</dbReference>
<protein>
    <submittedName>
        <fullName evidence="2">ROK family protein</fullName>
    </submittedName>
</protein>
<dbReference type="RefSeq" id="WP_322420432.1">
    <property type="nucleotide sequence ID" value="NZ_JAXQNN010000001.1"/>
</dbReference>